<dbReference type="AlphaFoldDB" id="A0A183AYK3"/>
<dbReference type="Proteomes" id="UP000272942">
    <property type="component" value="Unassembled WGS sequence"/>
</dbReference>
<evidence type="ECO:0000313" key="3">
    <source>
        <dbReference type="WBParaSite" id="ECPE_0001207301-mRNA-1"/>
    </source>
</evidence>
<reference evidence="3" key="1">
    <citation type="submission" date="2016-06" db="UniProtKB">
        <authorList>
            <consortium name="WormBaseParasite"/>
        </authorList>
    </citation>
    <scope>IDENTIFICATION</scope>
</reference>
<name>A0A183AYK3_9TREM</name>
<organism evidence="3">
    <name type="scientific">Echinostoma caproni</name>
    <dbReference type="NCBI Taxonomy" id="27848"/>
    <lineage>
        <taxon>Eukaryota</taxon>
        <taxon>Metazoa</taxon>
        <taxon>Spiralia</taxon>
        <taxon>Lophotrochozoa</taxon>
        <taxon>Platyhelminthes</taxon>
        <taxon>Trematoda</taxon>
        <taxon>Digenea</taxon>
        <taxon>Plagiorchiida</taxon>
        <taxon>Echinostomata</taxon>
        <taxon>Echinostomatoidea</taxon>
        <taxon>Echinostomatidae</taxon>
        <taxon>Echinostoma</taxon>
    </lineage>
</organism>
<evidence type="ECO:0000313" key="2">
    <source>
        <dbReference type="Proteomes" id="UP000272942"/>
    </source>
</evidence>
<sequence>MFTPAHRTRVLLFLWRRTYSSSPGNKAQAFQNLLDLWPPDTCNRKMTFQGEFAKRIQKVMSNPSSQANQALLDQSEFDSLSRILSNYHRDRYKMPTGLGQAALNSNAPRIAATGADLLECRRILSNQDEYLRRRVPMRERLWTVLKQLFWSDSVKLNKSV</sequence>
<dbReference type="OrthoDB" id="6265275at2759"/>
<evidence type="ECO:0000313" key="1">
    <source>
        <dbReference type="EMBL" id="VDP89260.1"/>
    </source>
</evidence>
<keyword evidence="2" id="KW-1185">Reference proteome</keyword>
<reference evidence="1 2" key="2">
    <citation type="submission" date="2018-11" db="EMBL/GenBank/DDBJ databases">
        <authorList>
            <consortium name="Pathogen Informatics"/>
        </authorList>
    </citation>
    <scope>NUCLEOTIDE SEQUENCE [LARGE SCALE GENOMIC DNA]</scope>
    <source>
        <strain evidence="1 2">Egypt</strain>
    </source>
</reference>
<proteinExistence type="predicted"/>
<dbReference type="Pfam" id="PF20180">
    <property type="entry name" value="UQCC2_CBP6"/>
    <property type="match status" value="1"/>
</dbReference>
<protein>
    <submittedName>
        <fullName evidence="3">Ubiquinol-cytochrome-c reductase complex assembly factor 2</fullName>
    </submittedName>
</protein>
<dbReference type="EMBL" id="UZAN01052029">
    <property type="protein sequence ID" value="VDP89260.1"/>
    <property type="molecule type" value="Genomic_DNA"/>
</dbReference>
<dbReference type="WBParaSite" id="ECPE_0001207301-mRNA-1">
    <property type="protein sequence ID" value="ECPE_0001207301-mRNA-1"/>
    <property type="gene ID" value="ECPE_0001207301"/>
</dbReference>
<gene>
    <name evidence="1" type="ORF">ECPE_LOCUS12038</name>
</gene>
<accession>A0A183AYK3</accession>